<dbReference type="GO" id="GO:0004497">
    <property type="term" value="F:monooxygenase activity"/>
    <property type="evidence" value="ECO:0007669"/>
    <property type="project" value="UniProtKB-KW"/>
</dbReference>
<dbReference type="AlphaFoldDB" id="A0A811U813"/>
<comment type="function">
    <text evidence="2">May be involved in the metabolism of insect hormones and in the breakdown of synthetic insecticides.</text>
</comment>
<evidence type="ECO:0000256" key="15">
    <source>
        <dbReference type="RuleBase" id="RU000461"/>
    </source>
</evidence>
<keyword evidence="8" id="KW-0256">Endoplasmic reticulum</keyword>
<evidence type="ECO:0000256" key="2">
    <source>
        <dbReference type="ARBA" id="ARBA00003690"/>
    </source>
</evidence>
<dbReference type="OrthoDB" id="2789670at2759"/>
<dbReference type="CDD" id="cd11056">
    <property type="entry name" value="CYP6-like"/>
    <property type="match status" value="1"/>
</dbReference>
<evidence type="ECO:0000256" key="16">
    <source>
        <dbReference type="SAM" id="SignalP"/>
    </source>
</evidence>
<comment type="caution">
    <text evidence="17">The sequence shown here is derived from an EMBL/GenBank/DDBJ whole genome shotgun (WGS) entry which is preliminary data.</text>
</comment>
<feature type="signal peptide" evidence="16">
    <location>
        <begin position="1"/>
        <end position="22"/>
    </location>
</feature>
<evidence type="ECO:0000256" key="11">
    <source>
        <dbReference type="ARBA" id="ARBA00023004"/>
    </source>
</evidence>
<comment type="similarity">
    <text evidence="5 15">Belongs to the cytochrome P450 family.</text>
</comment>
<keyword evidence="7 14" id="KW-0479">Metal-binding</keyword>
<evidence type="ECO:0000313" key="17">
    <source>
        <dbReference type="EMBL" id="CAD6995094.1"/>
    </source>
</evidence>
<feature type="binding site" description="axial binding residue" evidence="14">
    <location>
        <position position="453"/>
    </location>
    <ligand>
        <name>heme</name>
        <dbReference type="ChEBI" id="CHEBI:30413"/>
    </ligand>
    <ligandPart>
        <name>Fe</name>
        <dbReference type="ChEBI" id="CHEBI:18248"/>
    </ligandPart>
</feature>
<dbReference type="GO" id="GO:0005506">
    <property type="term" value="F:iron ion binding"/>
    <property type="evidence" value="ECO:0007669"/>
    <property type="project" value="InterPro"/>
</dbReference>
<comment type="cofactor">
    <cofactor evidence="1 14">
        <name>heme</name>
        <dbReference type="ChEBI" id="CHEBI:30413"/>
    </cofactor>
</comment>
<accession>A0A811U813</accession>
<dbReference type="InterPro" id="IPR001128">
    <property type="entry name" value="Cyt_P450"/>
</dbReference>
<dbReference type="EMBL" id="CAJHJT010000001">
    <property type="protein sequence ID" value="CAD6995094.1"/>
    <property type="molecule type" value="Genomic_DNA"/>
</dbReference>
<dbReference type="InterPro" id="IPR036396">
    <property type="entry name" value="Cyt_P450_sf"/>
</dbReference>
<dbReference type="GO" id="GO:0020037">
    <property type="term" value="F:heme binding"/>
    <property type="evidence" value="ECO:0007669"/>
    <property type="project" value="InterPro"/>
</dbReference>
<evidence type="ECO:0000256" key="12">
    <source>
        <dbReference type="ARBA" id="ARBA00023033"/>
    </source>
</evidence>
<dbReference type="PRINTS" id="PR00463">
    <property type="entry name" value="EP450I"/>
</dbReference>
<evidence type="ECO:0000256" key="13">
    <source>
        <dbReference type="ARBA" id="ARBA00023136"/>
    </source>
</evidence>
<proteinExistence type="inferred from homology"/>
<keyword evidence="10 15" id="KW-0560">Oxidoreductase</keyword>
<keyword evidence="18" id="KW-1185">Reference proteome</keyword>
<dbReference type="PRINTS" id="PR00385">
    <property type="entry name" value="P450"/>
</dbReference>
<evidence type="ECO:0000256" key="7">
    <source>
        <dbReference type="ARBA" id="ARBA00022723"/>
    </source>
</evidence>
<feature type="chain" id="PRO_5032858003" evidence="16">
    <location>
        <begin position="23"/>
        <end position="512"/>
    </location>
</feature>
<dbReference type="GO" id="GO:0005789">
    <property type="term" value="C:endoplasmic reticulum membrane"/>
    <property type="evidence" value="ECO:0007669"/>
    <property type="project" value="UniProtKB-SubCell"/>
</dbReference>
<dbReference type="PROSITE" id="PS00086">
    <property type="entry name" value="CYTOCHROME_P450"/>
    <property type="match status" value="1"/>
</dbReference>
<evidence type="ECO:0000313" key="18">
    <source>
        <dbReference type="Proteomes" id="UP000606786"/>
    </source>
</evidence>
<dbReference type="InterPro" id="IPR017972">
    <property type="entry name" value="Cyt_P450_CS"/>
</dbReference>
<evidence type="ECO:0000256" key="8">
    <source>
        <dbReference type="ARBA" id="ARBA00022824"/>
    </source>
</evidence>
<evidence type="ECO:0000256" key="10">
    <source>
        <dbReference type="ARBA" id="ARBA00023002"/>
    </source>
</evidence>
<dbReference type="SUPFAM" id="SSF48264">
    <property type="entry name" value="Cytochrome P450"/>
    <property type="match status" value="1"/>
</dbReference>
<evidence type="ECO:0000256" key="5">
    <source>
        <dbReference type="ARBA" id="ARBA00010617"/>
    </source>
</evidence>
<gene>
    <name evidence="17" type="ORF">CCAP1982_LOCUS3817</name>
</gene>
<dbReference type="GO" id="GO:0016705">
    <property type="term" value="F:oxidoreductase activity, acting on paired donors, with incorporation or reduction of molecular oxygen"/>
    <property type="evidence" value="ECO:0007669"/>
    <property type="project" value="InterPro"/>
</dbReference>
<dbReference type="FunFam" id="1.10.630.10:FF:000042">
    <property type="entry name" value="Cytochrome P450"/>
    <property type="match status" value="1"/>
</dbReference>
<dbReference type="InterPro" id="IPR050476">
    <property type="entry name" value="Insect_CytP450_Detox"/>
</dbReference>
<keyword evidence="12 15" id="KW-0503">Monooxygenase</keyword>
<dbReference type="Pfam" id="PF00067">
    <property type="entry name" value="p450"/>
    <property type="match status" value="1"/>
</dbReference>
<comment type="subcellular location">
    <subcellularLocation>
        <location evidence="4">Endoplasmic reticulum membrane</location>
        <topology evidence="4">Peripheral membrane protein</topology>
    </subcellularLocation>
    <subcellularLocation>
        <location evidence="3">Microsome membrane</location>
        <topology evidence="3">Peripheral membrane protein</topology>
    </subcellularLocation>
</comment>
<name>A0A811U813_CERCA</name>
<evidence type="ECO:0000256" key="1">
    <source>
        <dbReference type="ARBA" id="ARBA00001971"/>
    </source>
</evidence>
<dbReference type="InterPro" id="IPR002401">
    <property type="entry name" value="Cyt_P450_E_grp-I"/>
</dbReference>
<dbReference type="PANTHER" id="PTHR24292">
    <property type="entry name" value="CYTOCHROME P450"/>
    <property type="match status" value="1"/>
</dbReference>
<dbReference type="Proteomes" id="UP000606786">
    <property type="component" value="Unassembled WGS sequence"/>
</dbReference>
<keyword evidence="6 14" id="KW-0349">Heme</keyword>
<keyword evidence="13" id="KW-0472">Membrane</keyword>
<evidence type="ECO:0000256" key="9">
    <source>
        <dbReference type="ARBA" id="ARBA00022848"/>
    </source>
</evidence>
<keyword evidence="16" id="KW-0732">Signal</keyword>
<sequence length="512" mass="59669">MMWEFLILSVLSLYFLYRRATANFDFFEKRGIPYDKPFPVFGSLKNVTLRKRSFFHAVLDLYNKHKGGIYGIFMQSTPAYLIRDPEILRLITVKEFEHFMNHRNIFGESAHDLFSNSIISMKNAKWKDMRSTLSPAFTGSKLRHMFQLMNHVADDSAKYLHKLQLEGDQEGVELDLKNYATCFTNDVIASTAFGLQVNSFEQKDNTFYKLGKKATTVTWKTTLRFTLFIYCRGLMKLLGIEIFDKSLTDYFRNLVLDAMKYRLEHNVRRPDMVNLLLEARGLLPSDSPKSHNREWTDTEMIAQCFIFFFAGFETVATLICFAAHELMENPEVQEKLYEEVKDVSEQLESEQVTYETLQSMKYLDMVVSETLRKWPVSISSDRVCTKDFTFEVDGKRIEIKEGEFVFIPIAGLHRDPQYYPNPEKFDPARFSTENKDKIKPFTYIPFNEGPRSCIASRFALLEAKAILYYLIRDFRIAASKKTVIPLELSTNGGFQLAPKHGFWLKLISRNKK</sequence>
<keyword evidence="9" id="KW-0492">Microsome</keyword>
<evidence type="ECO:0000256" key="3">
    <source>
        <dbReference type="ARBA" id="ARBA00004174"/>
    </source>
</evidence>
<evidence type="ECO:0000256" key="4">
    <source>
        <dbReference type="ARBA" id="ARBA00004406"/>
    </source>
</evidence>
<keyword evidence="11 14" id="KW-0408">Iron</keyword>
<organism evidence="17 18">
    <name type="scientific">Ceratitis capitata</name>
    <name type="common">Mediterranean fruit fly</name>
    <name type="synonym">Tephritis capitata</name>
    <dbReference type="NCBI Taxonomy" id="7213"/>
    <lineage>
        <taxon>Eukaryota</taxon>
        <taxon>Metazoa</taxon>
        <taxon>Ecdysozoa</taxon>
        <taxon>Arthropoda</taxon>
        <taxon>Hexapoda</taxon>
        <taxon>Insecta</taxon>
        <taxon>Pterygota</taxon>
        <taxon>Neoptera</taxon>
        <taxon>Endopterygota</taxon>
        <taxon>Diptera</taxon>
        <taxon>Brachycera</taxon>
        <taxon>Muscomorpha</taxon>
        <taxon>Tephritoidea</taxon>
        <taxon>Tephritidae</taxon>
        <taxon>Ceratitis</taxon>
        <taxon>Ceratitis</taxon>
    </lineage>
</organism>
<protein>
    <submittedName>
        <fullName evidence="17">(Mediterranean fruit fly) hypothetical protein</fullName>
    </submittedName>
</protein>
<evidence type="ECO:0000256" key="14">
    <source>
        <dbReference type="PIRSR" id="PIRSR602401-1"/>
    </source>
</evidence>
<reference evidence="17" key="1">
    <citation type="submission" date="2020-11" db="EMBL/GenBank/DDBJ databases">
        <authorList>
            <person name="Whitehead M."/>
        </authorList>
    </citation>
    <scope>NUCLEOTIDE SEQUENCE</scope>
    <source>
        <strain evidence="17">EGII</strain>
    </source>
</reference>
<evidence type="ECO:0000256" key="6">
    <source>
        <dbReference type="ARBA" id="ARBA00022617"/>
    </source>
</evidence>
<dbReference type="Gene3D" id="1.10.630.10">
    <property type="entry name" value="Cytochrome P450"/>
    <property type="match status" value="1"/>
</dbReference>
<dbReference type="PANTHER" id="PTHR24292:SF54">
    <property type="entry name" value="CYP9F3-RELATED"/>
    <property type="match status" value="1"/>
</dbReference>